<evidence type="ECO:0000313" key="2">
    <source>
        <dbReference type="EMBL" id="RVW71564.1"/>
    </source>
</evidence>
<name>A0A438GH97_VITVI</name>
<protein>
    <submittedName>
        <fullName evidence="2">Uncharacterized protein</fullName>
    </submittedName>
</protein>
<dbReference type="AlphaFoldDB" id="A0A438GH97"/>
<sequence length="76" mass="8044">MNLTVLFAANPPDDPLPSVRQAYSSVSQEEKQRLLTSTNAAAESAASAAMAVRSNGSLGNLEGRNRSIEHKKDGTD</sequence>
<dbReference type="Proteomes" id="UP000288805">
    <property type="component" value="Unassembled WGS sequence"/>
</dbReference>
<feature type="compositionally biased region" description="Basic and acidic residues" evidence="1">
    <location>
        <begin position="63"/>
        <end position="76"/>
    </location>
</feature>
<accession>A0A438GH97</accession>
<evidence type="ECO:0000256" key="1">
    <source>
        <dbReference type="SAM" id="MobiDB-lite"/>
    </source>
</evidence>
<reference evidence="2 3" key="1">
    <citation type="journal article" date="2018" name="PLoS Genet.">
        <title>Population sequencing reveals clonal diversity and ancestral inbreeding in the grapevine cultivar Chardonnay.</title>
        <authorList>
            <person name="Roach M.J."/>
            <person name="Johnson D.L."/>
            <person name="Bohlmann J."/>
            <person name="van Vuuren H.J."/>
            <person name="Jones S.J."/>
            <person name="Pretorius I.S."/>
            <person name="Schmidt S.A."/>
            <person name="Borneman A.R."/>
        </authorList>
    </citation>
    <scope>NUCLEOTIDE SEQUENCE [LARGE SCALE GENOMIC DNA]</scope>
    <source>
        <strain evidence="3">cv. Chardonnay</strain>
        <tissue evidence="2">Leaf</tissue>
    </source>
</reference>
<organism evidence="2 3">
    <name type="scientific">Vitis vinifera</name>
    <name type="common">Grape</name>
    <dbReference type="NCBI Taxonomy" id="29760"/>
    <lineage>
        <taxon>Eukaryota</taxon>
        <taxon>Viridiplantae</taxon>
        <taxon>Streptophyta</taxon>
        <taxon>Embryophyta</taxon>
        <taxon>Tracheophyta</taxon>
        <taxon>Spermatophyta</taxon>
        <taxon>Magnoliopsida</taxon>
        <taxon>eudicotyledons</taxon>
        <taxon>Gunneridae</taxon>
        <taxon>Pentapetalae</taxon>
        <taxon>rosids</taxon>
        <taxon>Vitales</taxon>
        <taxon>Vitaceae</taxon>
        <taxon>Viteae</taxon>
        <taxon>Vitis</taxon>
    </lineage>
</organism>
<gene>
    <name evidence="2" type="ORF">CK203_047984</name>
</gene>
<feature type="region of interest" description="Disordered" evidence="1">
    <location>
        <begin position="56"/>
        <end position="76"/>
    </location>
</feature>
<proteinExistence type="predicted"/>
<evidence type="ECO:0000313" key="3">
    <source>
        <dbReference type="Proteomes" id="UP000288805"/>
    </source>
</evidence>
<dbReference type="EMBL" id="QGNW01000435">
    <property type="protein sequence ID" value="RVW71564.1"/>
    <property type="molecule type" value="Genomic_DNA"/>
</dbReference>
<comment type="caution">
    <text evidence="2">The sequence shown here is derived from an EMBL/GenBank/DDBJ whole genome shotgun (WGS) entry which is preliminary data.</text>
</comment>